<accession>A0A1X0QWK7</accession>
<dbReference type="VEuPathDB" id="FungiDB:BCV72DRAFT_211886"/>
<evidence type="ECO:0000313" key="1">
    <source>
        <dbReference type="EMBL" id="ORE04142.1"/>
    </source>
</evidence>
<gene>
    <name evidence="1" type="ORF">BCV72DRAFT_211886</name>
</gene>
<proteinExistence type="predicted"/>
<dbReference type="EMBL" id="KV921980">
    <property type="protein sequence ID" value="ORE04142.1"/>
    <property type="molecule type" value="Genomic_DNA"/>
</dbReference>
<protein>
    <submittedName>
        <fullName evidence="1">Uncharacterized protein</fullName>
    </submittedName>
</protein>
<sequence length="108" mass="11985">MCYTLLGSLRGFIQYHQLPFISYNALLQPTHYGGFGLLGPSTQKSLLAYQWLTPCLLSGIPSAITATWMSAHILSTASFTLPDGRLPFFFLFLRQGLLRPSIQSLCSL</sequence>
<dbReference type="Proteomes" id="UP000242414">
    <property type="component" value="Unassembled WGS sequence"/>
</dbReference>
<name>A0A1X0QWK7_RHIZD</name>
<organism evidence="1">
    <name type="scientific">Rhizopus microsporus var. microsporus</name>
    <dbReference type="NCBI Taxonomy" id="86635"/>
    <lineage>
        <taxon>Eukaryota</taxon>
        <taxon>Fungi</taxon>
        <taxon>Fungi incertae sedis</taxon>
        <taxon>Mucoromycota</taxon>
        <taxon>Mucoromycotina</taxon>
        <taxon>Mucoromycetes</taxon>
        <taxon>Mucorales</taxon>
        <taxon>Mucorineae</taxon>
        <taxon>Rhizopodaceae</taxon>
        <taxon>Rhizopus</taxon>
    </lineage>
</organism>
<dbReference type="OrthoDB" id="10354597at2759"/>
<dbReference type="AlphaFoldDB" id="A0A1X0QWK7"/>
<reference evidence="1" key="1">
    <citation type="journal article" date="2016" name="Proc. Natl. Acad. Sci. U.S.A.">
        <title>Lipid metabolic changes in an early divergent fungus govern the establishment of a mutualistic symbiosis with endobacteria.</title>
        <authorList>
            <person name="Lastovetsky O.A."/>
            <person name="Gaspar M.L."/>
            <person name="Mondo S.J."/>
            <person name="LaButti K.M."/>
            <person name="Sandor L."/>
            <person name="Grigoriev I.V."/>
            <person name="Henry S.A."/>
            <person name="Pawlowska T.E."/>
        </authorList>
    </citation>
    <scope>NUCLEOTIDE SEQUENCE [LARGE SCALE GENOMIC DNA]</scope>
    <source>
        <strain evidence="1">ATCC 52814</strain>
    </source>
</reference>